<dbReference type="EMBL" id="CABFWE030000015">
    <property type="protein sequence ID" value="CAD7054607.1"/>
    <property type="molecule type" value="Genomic_DNA"/>
</dbReference>
<accession>A0ABM8PY71</accession>
<evidence type="ECO:0000313" key="1">
    <source>
        <dbReference type="EMBL" id="CAD7054607.1"/>
    </source>
</evidence>
<comment type="caution">
    <text evidence="1">The sequence shown here is derived from an EMBL/GenBank/DDBJ whole genome shotgun (WGS) entry which is preliminary data.</text>
</comment>
<sequence>MSDKVTNELIFETLKRIQETLALHTQYHLETKERLGLVEYQVGGLTAQYASLSKRLDHVDERLTRIEKRLDLVAV</sequence>
<dbReference type="Proteomes" id="UP000601041">
    <property type="component" value="Unassembled WGS sequence"/>
</dbReference>
<proteinExistence type="predicted"/>
<evidence type="ECO:0000313" key="2">
    <source>
        <dbReference type="Proteomes" id="UP000601041"/>
    </source>
</evidence>
<reference evidence="1 2" key="1">
    <citation type="submission" date="2020-11" db="EMBL/GenBank/DDBJ databases">
        <authorList>
            <person name="Lassalle F."/>
        </authorList>
    </citation>
    <scope>NUCLEOTIDE SEQUENCE [LARGE SCALE GENOMIC DNA]</scope>
    <source>
        <strain evidence="1 2">AB21</strain>
    </source>
</reference>
<dbReference type="RefSeq" id="WP_142589743.1">
    <property type="nucleotide sequence ID" value="NZ_CABFWE030000015.1"/>
</dbReference>
<name>A0ABM8PY71_9HYPH</name>
<organism evidence="1 2">
    <name type="scientific">Pseudorhizobium halotolerans</name>
    <dbReference type="NCBI Taxonomy" id="1233081"/>
    <lineage>
        <taxon>Bacteria</taxon>
        <taxon>Pseudomonadati</taxon>
        <taxon>Pseudomonadota</taxon>
        <taxon>Alphaproteobacteria</taxon>
        <taxon>Hyphomicrobiales</taxon>
        <taxon>Rhizobiaceae</taxon>
        <taxon>Rhizobium/Agrobacterium group</taxon>
        <taxon>Pseudorhizobium</taxon>
    </lineage>
</organism>
<gene>
    <name evidence="1" type="ORF">RHAB21_00572</name>
</gene>
<keyword evidence="2" id="KW-1185">Reference proteome</keyword>
<protein>
    <submittedName>
        <fullName evidence="1">Uncharacterized protein</fullName>
    </submittedName>
</protein>